<gene>
    <name evidence="1" type="ORF">PN838_14030</name>
</gene>
<evidence type="ECO:0000313" key="1">
    <source>
        <dbReference type="EMBL" id="MDC2889691.1"/>
    </source>
</evidence>
<dbReference type="Proteomes" id="UP001528411">
    <property type="component" value="Unassembled WGS sequence"/>
</dbReference>
<accession>A0ABT5FED8</accession>
<proteinExistence type="predicted"/>
<dbReference type="RefSeq" id="WP_272181074.1">
    <property type="nucleotide sequence ID" value="NZ_JAQOMS010000002.1"/>
</dbReference>
<protein>
    <submittedName>
        <fullName evidence="1">Uncharacterized protein</fullName>
    </submittedName>
</protein>
<keyword evidence="2" id="KW-1185">Reference proteome</keyword>
<evidence type="ECO:0000313" key="2">
    <source>
        <dbReference type="Proteomes" id="UP001528411"/>
    </source>
</evidence>
<reference evidence="1 2" key="1">
    <citation type="submission" date="2023-01" db="EMBL/GenBank/DDBJ databases">
        <title>Psychrosphaera sp. nov., isolated from marine algae.</title>
        <authorList>
            <person name="Bayburt H."/>
            <person name="Choi B.J."/>
            <person name="Kim J.M."/>
            <person name="Choi D.G."/>
            <person name="Jeon C.O."/>
        </authorList>
    </citation>
    <scope>NUCLEOTIDE SEQUENCE [LARGE SCALE GENOMIC DNA]</scope>
    <source>
        <strain evidence="1 2">G1-22</strain>
    </source>
</reference>
<organism evidence="1 2">
    <name type="scientific">Psychrosphaera algicola</name>
    <dbReference type="NCBI Taxonomy" id="3023714"/>
    <lineage>
        <taxon>Bacteria</taxon>
        <taxon>Pseudomonadati</taxon>
        <taxon>Pseudomonadota</taxon>
        <taxon>Gammaproteobacteria</taxon>
        <taxon>Alteromonadales</taxon>
        <taxon>Pseudoalteromonadaceae</taxon>
        <taxon>Psychrosphaera</taxon>
    </lineage>
</organism>
<comment type="caution">
    <text evidence="1">The sequence shown here is derived from an EMBL/GenBank/DDBJ whole genome shotgun (WGS) entry which is preliminary data.</text>
</comment>
<sequence>MELRLDSRLILRGTVRFGLFDPKRVVNSLLFKTSPFRDEVSVTGSELMTAAGTQILQDTGSGGSWPISTDRVTWAFGAESVLANIADNERSRFARKALDALINTIELDRIAIFNSTVGLYQGEQSFLDWREQSYAQWIVDDLSSMATSMSLSTNVAHYQALTLAAKLA</sequence>
<name>A0ABT5FED8_9GAMM</name>
<dbReference type="EMBL" id="JAQOMS010000002">
    <property type="protein sequence ID" value="MDC2889691.1"/>
    <property type="molecule type" value="Genomic_DNA"/>
</dbReference>